<dbReference type="InterPro" id="IPR006910">
    <property type="entry name" value="Rad21_Rec8_N"/>
</dbReference>
<dbReference type="GO" id="GO:0005634">
    <property type="term" value="C:nucleus"/>
    <property type="evidence" value="ECO:0007669"/>
    <property type="project" value="UniProtKB-SubCell"/>
</dbReference>
<dbReference type="OrthoDB" id="10071381at2759"/>
<comment type="similarity">
    <text evidence="2">Belongs to the rad21 family.</text>
</comment>
<evidence type="ECO:0000256" key="1">
    <source>
        <dbReference type="ARBA" id="ARBA00004123"/>
    </source>
</evidence>
<sequence length="623" mass="67380">MFFSTYVLTKKGPLAKIWLAAHWDRRLTRNEVRVVDLRQSVVDIVQPAVPIALRTSGELLVGVVRIYALKVKHLLKDAMDATLVLRVTTLTTKSASTPGGSNSINSKEQDPSSATKVLLDGVLLNGGGDIEAVTFDWSSGASANAAAAAGVVASGKTDAEALEARFDDIADLLQGAVLQKNNSITPGGINSNINNNINGINEKDAASALLASAWYALEPTSQAVEELHTTQQDYDEIAKMRADLMAFGDRVSGSSSSKKSSIPSIEKARSSGLTAGAAVLGDLAGFPLPAEELDIGVPLPDDPTMLPDFMMPAPGGEDPLAIPHLQEEEEEDEEKEKQQQSTTLRKARPTNILDLAATTVSAETVQKWMDDRSDIVEAIPRRGPYDVQEVRDRTLLSAESNKGDLWAVVNAAPLAWMPNPALRTLYSSLLLPALEQAEASILPLYHHPQQQQQQQEDPFQQIPAGGMEEEEAFLARANEDENGEFNGNNNALQNRKRALDKSNEDDEDDENNNNNNNNGNQSRNGGLSAAAITTLKRIREVLVTPSQQQQQPPNKRSKKESAPRERCLLQEVCRGMHRREAARTFANVLALASKQLVFAQQPSSSGDVELGLLAAADGVLLKV</sequence>
<dbReference type="Proteomes" id="UP000192257">
    <property type="component" value="Unassembled WGS sequence"/>
</dbReference>
<dbReference type="GO" id="GO:0008278">
    <property type="term" value="C:cohesin complex"/>
    <property type="evidence" value="ECO:0007669"/>
    <property type="project" value="InterPro"/>
</dbReference>
<organism evidence="7 8">
    <name type="scientific">Trypanosoma theileri</name>
    <dbReference type="NCBI Taxonomy" id="67003"/>
    <lineage>
        <taxon>Eukaryota</taxon>
        <taxon>Discoba</taxon>
        <taxon>Euglenozoa</taxon>
        <taxon>Kinetoplastea</taxon>
        <taxon>Metakinetoplastina</taxon>
        <taxon>Trypanosomatida</taxon>
        <taxon>Trypanosomatidae</taxon>
        <taxon>Trypanosoma</taxon>
    </lineage>
</organism>
<dbReference type="PANTHER" id="PTHR12585">
    <property type="entry name" value="SCC1 / RAD21 FAMILY MEMBER"/>
    <property type="match status" value="1"/>
</dbReference>
<reference evidence="7 8" key="1">
    <citation type="submission" date="2017-03" db="EMBL/GenBank/DDBJ databases">
        <title>An alternative strategy for trypanosome survival in the mammalian bloodstream revealed through genome and transcriptome analysis of the ubiquitous bovine parasite Trypanosoma (Megatrypanum) theileri.</title>
        <authorList>
            <person name="Kelly S."/>
            <person name="Ivens A."/>
            <person name="Mott A."/>
            <person name="O'Neill E."/>
            <person name="Emms D."/>
            <person name="Macleod O."/>
            <person name="Voorheis P."/>
            <person name="Matthews J."/>
            <person name="Matthews K."/>
            <person name="Carrington M."/>
        </authorList>
    </citation>
    <scope>NUCLEOTIDE SEQUENCE [LARGE SCALE GENOMIC DNA]</scope>
    <source>
        <strain evidence="7">Edinburgh</strain>
    </source>
</reference>
<dbReference type="GeneID" id="39989359"/>
<dbReference type="VEuPathDB" id="TriTrypDB:TM35_000381650"/>
<gene>
    <name evidence="7" type="ORF">TM35_000381650</name>
</gene>
<dbReference type="GO" id="GO:0007062">
    <property type="term" value="P:sister chromatid cohesion"/>
    <property type="evidence" value="ECO:0007669"/>
    <property type="project" value="InterPro"/>
</dbReference>
<dbReference type="InterPro" id="IPR039781">
    <property type="entry name" value="Rad21/Rec8-like"/>
</dbReference>
<evidence type="ECO:0000256" key="2">
    <source>
        <dbReference type="ARBA" id="ARBA00009870"/>
    </source>
</evidence>
<protein>
    <submittedName>
        <fullName evidence="7">Double-strand-break repair protein rad21</fullName>
    </submittedName>
</protein>
<feature type="region of interest" description="Disordered" evidence="4">
    <location>
        <begin position="543"/>
        <end position="564"/>
    </location>
</feature>
<dbReference type="PANTHER" id="PTHR12585:SF69">
    <property type="entry name" value="FI11703P"/>
    <property type="match status" value="1"/>
</dbReference>
<keyword evidence="3" id="KW-0539">Nucleus</keyword>
<dbReference type="AlphaFoldDB" id="A0A1X0NLU9"/>
<evidence type="ECO:0000259" key="6">
    <source>
        <dbReference type="Pfam" id="PF04825"/>
    </source>
</evidence>
<dbReference type="EMBL" id="NBCO01000038">
    <property type="protein sequence ID" value="ORC85090.1"/>
    <property type="molecule type" value="Genomic_DNA"/>
</dbReference>
<dbReference type="SUPFAM" id="SSF46785">
    <property type="entry name" value="Winged helix' DNA-binding domain"/>
    <property type="match status" value="1"/>
</dbReference>
<evidence type="ECO:0000259" key="5">
    <source>
        <dbReference type="Pfam" id="PF04824"/>
    </source>
</evidence>
<feature type="region of interest" description="Disordered" evidence="4">
    <location>
        <begin position="93"/>
        <end position="112"/>
    </location>
</feature>
<dbReference type="InterPro" id="IPR006909">
    <property type="entry name" value="Rad21/Rec8_C_eu"/>
</dbReference>
<dbReference type="RefSeq" id="XP_028879156.1">
    <property type="nucleotide sequence ID" value="XM_029029579.1"/>
</dbReference>
<dbReference type="GO" id="GO:0003682">
    <property type="term" value="F:chromatin binding"/>
    <property type="evidence" value="ECO:0007669"/>
    <property type="project" value="TreeGrafter"/>
</dbReference>
<dbReference type="InterPro" id="IPR036390">
    <property type="entry name" value="WH_DNA-bd_sf"/>
</dbReference>
<feature type="domain" description="Rad21/Rec8-like protein N-terminal" evidence="6">
    <location>
        <begin position="1"/>
        <end position="93"/>
    </location>
</feature>
<evidence type="ECO:0000313" key="7">
    <source>
        <dbReference type="EMBL" id="ORC85090.1"/>
    </source>
</evidence>
<feature type="domain" description="Rad21/Rec8-like protein C-terminal eukaryotic" evidence="5">
    <location>
        <begin position="567"/>
        <end position="602"/>
    </location>
</feature>
<dbReference type="STRING" id="67003.A0A1X0NLU9"/>
<comment type="caution">
    <text evidence="7">The sequence shown here is derived from an EMBL/GenBank/DDBJ whole genome shotgun (WGS) entry which is preliminary data.</text>
</comment>
<feature type="region of interest" description="Disordered" evidence="4">
    <location>
        <begin position="481"/>
        <end position="526"/>
    </location>
</feature>
<dbReference type="Pfam" id="PF04824">
    <property type="entry name" value="Rad21_Rec8"/>
    <property type="match status" value="1"/>
</dbReference>
<feature type="compositionally biased region" description="Polar residues" evidence="4">
    <location>
        <begin position="544"/>
        <end position="554"/>
    </location>
</feature>
<dbReference type="Pfam" id="PF04825">
    <property type="entry name" value="Rad21_Rec8_N"/>
    <property type="match status" value="1"/>
</dbReference>
<name>A0A1X0NLU9_9TRYP</name>
<accession>A0A1X0NLU9</accession>
<comment type="subcellular location">
    <subcellularLocation>
        <location evidence="1">Nucleus</location>
    </subcellularLocation>
</comment>
<evidence type="ECO:0000256" key="3">
    <source>
        <dbReference type="ARBA" id="ARBA00023242"/>
    </source>
</evidence>
<proteinExistence type="inferred from homology"/>
<evidence type="ECO:0000256" key="4">
    <source>
        <dbReference type="SAM" id="MobiDB-lite"/>
    </source>
</evidence>
<feature type="region of interest" description="Disordered" evidence="4">
    <location>
        <begin position="326"/>
        <end position="346"/>
    </location>
</feature>
<evidence type="ECO:0000313" key="8">
    <source>
        <dbReference type="Proteomes" id="UP000192257"/>
    </source>
</evidence>
<dbReference type="GO" id="GO:1990414">
    <property type="term" value="P:replication-born double-strand break repair via sister chromatid exchange"/>
    <property type="evidence" value="ECO:0007669"/>
    <property type="project" value="TreeGrafter"/>
</dbReference>
<keyword evidence="8" id="KW-1185">Reference proteome</keyword>